<accession>A0ABT6TNR9</accession>
<evidence type="ECO:0000256" key="6">
    <source>
        <dbReference type="ARBA" id="ARBA00023136"/>
    </source>
</evidence>
<evidence type="ECO:0000256" key="5">
    <source>
        <dbReference type="ARBA" id="ARBA00022989"/>
    </source>
</evidence>
<proteinExistence type="inferred from homology"/>
<dbReference type="EMBL" id="JAGRPV010000001">
    <property type="protein sequence ID" value="MDI4647935.1"/>
    <property type="molecule type" value="Genomic_DNA"/>
</dbReference>
<keyword evidence="6 7" id="KW-0472">Membrane</keyword>
<keyword evidence="5 7" id="KW-1133">Transmembrane helix</keyword>
<evidence type="ECO:0000256" key="3">
    <source>
        <dbReference type="ARBA" id="ARBA00022475"/>
    </source>
</evidence>
<dbReference type="Proteomes" id="UP001161691">
    <property type="component" value="Unassembled WGS sequence"/>
</dbReference>
<comment type="similarity">
    <text evidence="7">Belongs to the binding-protein-dependent transport system permease family.</text>
</comment>
<dbReference type="SUPFAM" id="SSF161098">
    <property type="entry name" value="MetI-like"/>
    <property type="match status" value="1"/>
</dbReference>
<protein>
    <submittedName>
        <fullName evidence="9">Carbohydrate ABC transporter permease</fullName>
    </submittedName>
</protein>
<feature type="transmembrane region" description="Helical" evidence="7">
    <location>
        <begin position="191"/>
        <end position="217"/>
    </location>
</feature>
<evidence type="ECO:0000313" key="9">
    <source>
        <dbReference type="EMBL" id="MDI4647935.1"/>
    </source>
</evidence>
<gene>
    <name evidence="9" type="ORF">KB449_23490</name>
</gene>
<dbReference type="Pfam" id="PF00528">
    <property type="entry name" value="BPD_transp_1"/>
    <property type="match status" value="1"/>
</dbReference>
<comment type="subcellular location">
    <subcellularLocation>
        <location evidence="1 7">Cell membrane</location>
        <topology evidence="1 7">Multi-pass membrane protein</topology>
    </subcellularLocation>
</comment>
<dbReference type="RefSeq" id="WP_282910676.1">
    <property type="nucleotide sequence ID" value="NZ_JAGRPV010000001.1"/>
</dbReference>
<evidence type="ECO:0000256" key="1">
    <source>
        <dbReference type="ARBA" id="ARBA00004651"/>
    </source>
</evidence>
<feature type="transmembrane region" description="Helical" evidence="7">
    <location>
        <begin position="81"/>
        <end position="105"/>
    </location>
</feature>
<dbReference type="PANTHER" id="PTHR43744:SF12">
    <property type="entry name" value="ABC TRANSPORTER PERMEASE PROTEIN MG189-RELATED"/>
    <property type="match status" value="1"/>
</dbReference>
<reference evidence="9" key="1">
    <citation type="submission" date="2023-04" db="EMBL/GenBank/DDBJ databases">
        <title>Comparative genomic analysis of Cohnella hashimotonis sp. nov., isolated from the International Space Station.</title>
        <authorList>
            <person name="Venkateswaran K."/>
            <person name="Simpson A."/>
        </authorList>
    </citation>
    <scope>NUCLEOTIDE SEQUENCE</scope>
    <source>
        <strain evidence="9">F6_2S_P_1</strain>
    </source>
</reference>
<name>A0ABT6TNR9_9BACL</name>
<keyword evidence="10" id="KW-1185">Reference proteome</keyword>
<comment type="caution">
    <text evidence="9">The sequence shown here is derived from an EMBL/GenBank/DDBJ whole genome shotgun (WGS) entry which is preliminary data.</text>
</comment>
<evidence type="ECO:0000259" key="8">
    <source>
        <dbReference type="PROSITE" id="PS50928"/>
    </source>
</evidence>
<feature type="transmembrane region" description="Helical" evidence="7">
    <location>
        <begin position="117"/>
        <end position="139"/>
    </location>
</feature>
<evidence type="ECO:0000256" key="4">
    <source>
        <dbReference type="ARBA" id="ARBA00022692"/>
    </source>
</evidence>
<evidence type="ECO:0000313" key="10">
    <source>
        <dbReference type="Proteomes" id="UP001161691"/>
    </source>
</evidence>
<dbReference type="CDD" id="cd06261">
    <property type="entry name" value="TM_PBP2"/>
    <property type="match status" value="1"/>
</dbReference>
<dbReference type="PROSITE" id="PS50928">
    <property type="entry name" value="ABC_TM1"/>
    <property type="match status" value="1"/>
</dbReference>
<feature type="transmembrane region" description="Helical" evidence="7">
    <location>
        <begin position="21"/>
        <end position="42"/>
    </location>
</feature>
<feature type="domain" description="ABC transmembrane type-1" evidence="8">
    <location>
        <begin position="82"/>
        <end position="274"/>
    </location>
</feature>
<sequence>MSEVAYGRLKSKKRQERTANLITLVVVVFFAVLVLFPIWWIFRTSLMTNAEIYKYPPSLLPADWLFSNYEKTLEIFKFWKYLWNTMIIIVPSCLAGTFTATLCGYAFARLRFRGKKLIWALCVGSMLLPAMVTLIPLYIGWTRGLGLHDSYLPLILPYFCGGGAFNIFLIRQFIVSIPRELDQAATIDGAGYFRILFSIIMPAIRPAMIVVALFIFIGLWNDLLQQMIYINGSDKYTIALGLTNFRGQLKQDWSLTMAATCMSFAPGVLFYVIGQKYFVEGITLTGMKS</sequence>
<dbReference type="InterPro" id="IPR000515">
    <property type="entry name" value="MetI-like"/>
</dbReference>
<keyword evidence="3" id="KW-1003">Cell membrane</keyword>
<dbReference type="Gene3D" id="1.10.3720.10">
    <property type="entry name" value="MetI-like"/>
    <property type="match status" value="1"/>
</dbReference>
<feature type="transmembrane region" description="Helical" evidence="7">
    <location>
        <begin position="253"/>
        <end position="273"/>
    </location>
</feature>
<organism evidence="9 10">
    <name type="scientific">Cohnella hashimotonis</name>
    <dbReference type="NCBI Taxonomy" id="2826895"/>
    <lineage>
        <taxon>Bacteria</taxon>
        <taxon>Bacillati</taxon>
        <taxon>Bacillota</taxon>
        <taxon>Bacilli</taxon>
        <taxon>Bacillales</taxon>
        <taxon>Paenibacillaceae</taxon>
        <taxon>Cohnella</taxon>
    </lineage>
</organism>
<keyword evidence="2 7" id="KW-0813">Transport</keyword>
<feature type="transmembrane region" description="Helical" evidence="7">
    <location>
        <begin position="151"/>
        <end position="170"/>
    </location>
</feature>
<evidence type="ECO:0000256" key="2">
    <source>
        <dbReference type="ARBA" id="ARBA00022448"/>
    </source>
</evidence>
<dbReference type="InterPro" id="IPR035906">
    <property type="entry name" value="MetI-like_sf"/>
</dbReference>
<dbReference type="PANTHER" id="PTHR43744">
    <property type="entry name" value="ABC TRANSPORTER PERMEASE PROTEIN MG189-RELATED-RELATED"/>
    <property type="match status" value="1"/>
</dbReference>
<keyword evidence="4 7" id="KW-0812">Transmembrane</keyword>
<evidence type="ECO:0000256" key="7">
    <source>
        <dbReference type="RuleBase" id="RU363032"/>
    </source>
</evidence>